<feature type="compositionally biased region" description="Basic and acidic residues" evidence="1">
    <location>
        <begin position="199"/>
        <end position="211"/>
    </location>
</feature>
<protein>
    <submittedName>
        <fullName evidence="3">Aminoglycoside phosphotransferase</fullName>
    </submittedName>
</protein>
<dbReference type="InterPro" id="IPR051678">
    <property type="entry name" value="AGP_Transferase"/>
</dbReference>
<feature type="region of interest" description="Disordered" evidence="1">
    <location>
        <begin position="199"/>
        <end position="224"/>
    </location>
</feature>
<evidence type="ECO:0000313" key="3">
    <source>
        <dbReference type="EMBL" id="EMA37599.1"/>
    </source>
</evidence>
<gene>
    <name evidence="3" type="ORF">C446_10645</name>
</gene>
<proteinExistence type="predicted"/>
<feature type="region of interest" description="Disordered" evidence="1">
    <location>
        <begin position="1"/>
        <end position="22"/>
    </location>
</feature>
<dbReference type="eggNOG" id="arCOG04682">
    <property type="taxonomic scope" value="Archaea"/>
</dbReference>
<keyword evidence="3" id="KW-0808">Transferase</keyword>
<dbReference type="GO" id="GO:0016740">
    <property type="term" value="F:transferase activity"/>
    <property type="evidence" value="ECO:0007669"/>
    <property type="project" value="UniProtKB-KW"/>
</dbReference>
<dbReference type="OrthoDB" id="350437at2157"/>
<organism evidence="3 4">
    <name type="scientific">Halobiforma nitratireducens JCM 10879</name>
    <dbReference type="NCBI Taxonomy" id="1227454"/>
    <lineage>
        <taxon>Archaea</taxon>
        <taxon>Methanobacteriati</taxon>
        <taxon>Methanobacteriota</taxon>
        <taxon>Stenosarchaea group</taxon>
        <taxon>Halobacteria</taxon>
        <taxon>Halobacteriales</taxon>
        <taxon>Natrialbaceae</taxon>
        <taxon>Halobiforma</taxon>
    </lineage>
</organism>
<dbReference type="Gene3D" id="3.90.1200.10">
    <property type="match status" value="1"/>
</dbReference>
<evidence type="ECO:0000313" key="4">
    <source>
        <dbReference type="Proteomes" id="UP000011607"/>
    </source>
</evidence>
<evidence type="ECO:0000259" key="2">
    <source>
        <dbReference type="Pfam" id="PF01636"/>
    </source>
</evidence>
<dbReference type="STRING" id="1227454.C446_10645"/>
<dbReference type="PATRIC" id="fig|1227454.3.peg.2162"/>
<dbReference type="Pfam" id="PF01636">
    <property type="entry name" value="APH"/>
    <property type="match status" value="1"/>
</dbReference>
<comment type="caution">
    <text evidence="3">The sequence shown here is derived from an EMBL/GenBank/DDBJ whole genome shotgun (WGS) entry which is preliminary data.</text>
</comment>
<dbReference type="SUPFAM" id="SSF56112">
    <property type="entry name" value="Protein kinase-like (PK-like)"/>
    <property type="match status" value="1"/>
</dbReference>
<dbReference type="AlphaFoldDB" id="M0LZ27"/>
<feature type="domain" description="Aminoglycoside phosphotransferase" evidence="2">
    <location>
        <begin position="41"/>
        <end position="302"/>
    </location>
</feature>
<sequence>MADDDETARKRERAWGHDSRPTPLERIVESALEDTTLESCRRPRAGSVADTYLLELDGSPARAVCKLGGASVWTGDVIEPHVLEVVDAATDVPAPDVLASGSVVGGARAGAGARARAVHSDTSVRRWALYEHCEGENPAPDYHDLEADVRRRLVADAGRLLGRLHAACRRSRRAPPPSSEHPDRLVEGGCDRIGGLERAASERAGSGDRTSRFPSPSPPLRRCEPDGWHALVPDTAPGEPLEPGFPFPRWPLTGIDCDPVLTHGDYQPSNLLVDGDDRGTITAVLDWGNAHVTHAGYALARAEARFVDCHARALSPGERGRLQQVFRDSYAAVPGVALEGESESEFDRRATLYKLLWCCQSGANYARIARGKRGRRQLWRQLRRLLE</sequence>
<name>M0LZ27_9EURY</name>
<dbReference type="RefSeq" id="WP_006673042.1">
    <property type="nucleotide sequence ID" value="NZ_AOMA01000105.1"/>
</dbReference>
<dbReference type="PANTHER" id="PTHR21310">
    <property type="entry name" value="AMINOGLYCOSIDE PHOSPHOTRANSFERASE-RELATED-RELATED"/>
    <property type="match status" value="1"/>
</dbReference>
<dbReference type="EMBL" id="AOMA01000105">
    <property type="protein sequence ID" value="EMA37599.1"/>
    <property type="molecule type" value="Genomic_DNA"/>
</dbReference>
<accession>M0LZ27</accession>
<reference evidence="3 4" key="1">
    <citation type="journal article" date="2014" name="PLoS Genet.">
        <title>Phylogenetically driven sequencing of extremely halophilic archaea reveals strategies for static and dynamic osmo-response.</title>
        <authorList>
            <person name="Becker E.A."/>
            <person name="Seitzer P.M."/>
            <person name="Tritt A."/>
            <person name="Larsen D."/>
            <person name="Krusor M."/>
            <person name="Yao A.I."/>
            <person name="Wu D."/>
            <person name="Madern D."/>
            <person name="Eisen J.A."/>
            <person name="Darling A.E."/>
            <person name="Facciotti M.T."/>
        </authorList>
    </citation>
    <scope>NUCLEOTIDE SEQUENCE [LARGE SCALE GENOMIC DNA]</scope>
    <source>
        <strain evidence="3 4">JCM 10879</strain>
    </source>
</reference>
<dbReference type="Proteomes" id="UP000011607">
    <property type="component" value="Unassembled WGS sequence"/>
</dbReference>
<evidence type="ECO:0000256" key="1">
    <source>
        <dbReference type="SAM" id="MobiDB-lite"/>
    </source>
</evidence>
<dbReference type="InterPro" id="IPR011009">
    <property type="entry name" value="Kinase-like_dom_sf"/>
</dbReference>
<keyword evidence="4" id="KW-1185">Reference proteome</keyword>
<dbReference type="InterPro" id="IPR002575">
    <property type="entry name" value="Aminoglycoside_PTrfase"/>
</dbReference>
<feature type="compositionally biased region" description="Basic and acidic residues" evidence="1">
    <location>
        <begin position="7"/>
        <end position="20"/>
    </location>
</feature>